<dbReference type="InterPro" id="IPR029057">
    <property type="entry name" value="PRTase-like"/>
</dbReference>
<dbReference type="AlphaFoldDB" id="A0A1G2PIS8"/>
<reference evidence="1 2" key="1">
    <citation type="journal article" date="2016" name="Nat. Commun.">
        <title>Thousands of microbial genomes shed light on interconnected biogeochemical processes in an aquifer system.</title>
        <authorList>
            <person name="Anantharaman K."/>
            <person name="Brown C.T."/>
            <person name="Hug L.A."/>
            <person name="Sharon I."/>
            <person name="Castelle C.J."/>
            <person name="Probst A.J."/>
            <person name="Thomas B.C."/>
            <person name="Singh A."/>
            <person name="Wilkins M.J."/>
            <person name="Karaoz U."/>
            <person name="Brodie E.L."/>
            <person name="Williams K.H."/>
            <person name="Hubbard S.S."/>
            <person name="Banfield J.F."/>
        </authorList>
    </citation>
    <scope>NUCLEOTIDE SEQUENCE [LARGE SCALE GENOMIC DNA]</scope>
    <source>
        <strain evidence="2">RIFCSPHIGHO2_01_FULL_58_15</strain>
    </source>
</reference>
<dbReference type="Proteomes" id="UP000178690">
    <property type="component" value="Unassembled WGS sequence"/>
</dbReference>
<organism evidence="1 2">
    <name type="scientific">Terrybacteria sp. (strain RIFCSPHIGHO2_01_FULL_58_15)</name>
    <dbReference type="NCBI Taxonomy" id="1802363"/>
    <lineage>
        <taxon>Bacteria</taxon>
        <taxon>Candidatus Terryibacteriota</taxon>
    </lineage>
</organism>
<comment type="caution">
    <text evidence="1">The sequence shown here is derived from an EMBL/GenBank/DDBJ whole genome shotgun (WGS) entry which is preliminary data.</text>
</comment>
<name>A0A1G2PIS8_TERXR</name>
<evidence type="ECO:0000313" key="2">
    <source>
        <dbReference type="Proteomes" id="UP000178690"/>
    </source>
</evidence>
<accession>A0A1G2PIS8</accession>
<dbReference type="Gene3D" id="3.40.50.2020">
    <property type="match status" value="2"/>
</dbReference>
<gene>
    <name evidence="1" type="ORF">A2682_00140</name>
</gene>
<dbReference type="SUPFAM" id="SSF53271">
    <property type="entry name" value="PRTase-like"/>
    <property type="match status" value="1"/>
</dbReference>
<dbReference type="CDD" id="cd06223">
    <property type="entry name" value="PRTases_typeI"/>
    <property type="match status" value="1"/>
</dbReference>
<evidence type="ECO:0000313" key="1">
    <source>
        <dbReference type="EMBL" id="OHA48234.1"/>
    </source>
</evidence>
<dbReference type="InterPro" id="IPR000836">
    <property type="entry name" value="PRTase_dom"/>
</dbReference>
<sequence>MKRVRRYTWRQFDRDVRVITQRLRRTQKRFDGVWGPPRGGLALAVVLSHALGIPFCTRPRSRRTLIVDDIVDTGKTLRAFAGTHTLVTIFYHRKSIVEPDVWVSEKKKLWILFPWEKSR</sequence>
<evidence type="ECO:0008006" key="3">
    <source>
        <dbReference type="Google" id="ProtNLM"/>
    </source>
</evidence>
<dbReference type="EMBL" id="MHST01000023">
    <property type="protein sequence ID" value="OHA48234.1"/>
    <property type="molecule type" value="Genomic_DNA"/>
</dbReference>
<proteinExistence type="predicted"/>
<protein>
    <recommendedName>
        <fullName evidence="3">Phosphoribosyltransferase domain-containing protein</fullName>
    </recommendedName>
</protein>
<dbReference type="STRING" id="1802363.A2682_00140"/>